<reference evidence="1" key="1">
    <citation type="submission" date="2022-06" db="EMBL/GenBank/DDBJ databases">
        <title>Akkermansia biwalacus sp. nov., an anaerobic mucin-degrading bacterium isolated from human intestine.</title>
        <authorList>
            <person name="Kobayashi Y."/>
            <person name="Inoue S."/>
            <person name="Kawahara T."/>
            <person name="Kohda N."/>
        </authorList>
    </citation>
    <scope>NUCLEOTIDE SEQUENCE</scope>
    <source>
        <strain evidence="1">WON2089</strain>
    </source>
</reference>
<dbReference type="RefSeq" id="WP_215435235.1">
    <property type="nucleotide sequence ID" value="NZ_AP025943.1"/>
</dbReference>
<proteinExistence type="predicted"/>
<sequence>MKTMPIIAQLRSTSGYDTDAPYVYLELDAELLARIEKAVSLYSSHQNDPSLGLSKLTIHGPSMTALANLPELTEEQQKSLNEDESILLDSPIPKTELDTLESCIRLCGEGIDILDARYLYVIACNRHTRDMYEVNIGAVLRHLLKSRHHPGKEVLPDADD</sequence>
<evidence type="ECO:0000313" key="1">
    <source>
        <dbReference type="EMBL" id="BDL43938.1"/>
    </source>
</evidence>
<gene>
    <name evidence="1" type="ORF">Abiwalacus_15120</name>
</gene>
<dbReference type="Proteomes" id="UP001062263">
    <property type="component" value="Chromosome"/>
</dbReference>
<accession>A0ABN6QL01</accession>
<organism evidence="1 2">
    <name type="scientific">Akkermansia biwaensis</name>
    <dbReference type="NCBI Taxonomy" id="2946555"/>
    <lineage>
        <taxon>Bacteria</taxon>
        <taxon>Pseudomonadati</taxon>
        <taxon>Verrucomicrobiota</taxon>
        <taxon>Verrucomicrobiia</taxon>
        <taxon>Verrucomicrobiales</taxon>
        <taxon>Akkermansiaceae</taxon>
        <taxon>Akkermansia</taxon>
    </lineage>
</organism>
<keyword evidence="2" id="KW-1185">Reference proteome</keyword>
<evidence type="ECO:0000313" key="2">
    <source>
        <dbReference type="Proteomes" id="UP001062263"/>
    </source>
</evidence>
<name>A0ABN6QL01_9BACT</name>
<protein>
    <submittedName>
        <fullName evidence="1">Uncharacterized protein</fullName>
    </submittedName>
</protein>
<dbReference type="EMBL" id="AP025943">
    <property type="protein sequence ID" value="BDL43938.1"/>
    <property type="molecule type" value="Genomic_DNA"/>
</dbReference>